<dbReference type="InterPro" id="IPR001611">
    <property type="entry name" value="Leu-rich_rpt"/>
</dbReference>
<evidence type="ECO:0000313" key="3">
    <source>
        <dbReference type="EMBL" id="KAG8035371.1"/>
    </source>
</evidence>
<dbReference type="InterPro" id="IPR050467">
    <property type="entry name" value="LRFN"/>
</dbReference>
<proteinExistence type="predicted"/>
<evidence type="ECO:0000256" key="2">
    <source>
        <dbReference type="SAM" id="SignalP"/>
    </source>
</evidence>
<dbReference type="PROSITE" id="PS51450">
    <property type="entry name" value="LRR"/>
    <property type="match status" value="1"/>
</dbReference>
<evidence type="ECO:0000313" key="4">
    <source>
        <dbReference type="Proteomes" id="UP000729913"/>
    </source>
</evidence>
<feature type="signal peptide" evidence="2">
    <location>
        <begin position="1"/>
        <end position="26"/>
    </location>
</feature>
<comment type="caution">
    <text evidence="3">The sequence shown here is derived from an EMBL/GenBank/DDBJ whole genome shotgun (WGS) entry which is preliminary data.</text>
</comment>
<dbReference type="EMBL" id="JAAOIC020000060">
    <property type="protein sequence ID" value="KAG8035371.1"/>
    <property type="molecule type" value="Genomic_DNA"/>
</dbReference>
<gene>
    <name evidence="3" type="ORF">G9C98_006817</name>
</gene>
<dbReference type="Proteomes" id="UP000729913">
    <property type="component" value="Unassembled WGS sequence"/>
</dbReference>
<name>A0A8J5UXA7_9HYME</name>
<dbReference type="InterPro" id="IPR026906">
    <property type="entry name" value="LRR_5"/>
</dbReference>
<protein>
    <submittedName>
        <fullName evidence="3">Uncharacterized protein</fullName>
    </submittedName>
</protein>
<dbReference type="AlphaFoldDB" id="A0A8J5UXA7"/>
<dbReference type="PANTHER" id="PTHR45842:SF25">
    <property type="entry name" value="CARBOXYPEPTIDASE N SUBUNIT 2-LIKE"/>
    <property type="match status" value="1"/>
</dbReference>
<accession>A0A8J5UXA7</accession>
<keyword evidence="4" id="KW-1185">Reference proteome</keyword>
<dbReference type="OrthoDB" id="6363818at2759"/>
<reference evidence="3" key="2">
    <citation type="submission" date="2021-04" db="EMBL/GenBank/DDBJ databases">
        <title>Genome-wide patterns of bracovirus chromosomal integration into multiple host tissues during parasitism.</title>
        <authorList>
            <person name="Chebbi M.A.C."/>
        </authorList>
    </citation>
    <scope>NUCLEOTIDE SEQUENCE</scope>
    <source>
        <tissue evidence="3">Whole body</tissue>
    </source>
</reference>
<dbReference type="PANTHER" id="PTHR45842">
    <property type="entry name" value="SYNAPTIC ADHESION-LIKE MOLECULE SALM"/>
    <property type="match status" value="1"/>
</dbReference>
<dbReference type="SMART" id="SM00369">
    <property type="entry name" value="LRR_TYP"/>
    <property type="match status" value="5"/>
</dbReference>
<dbReference type="Pfam" id="PF13855">
    <property type="entry name" value="LRR_8"/>
    <property type="match status" value="1"/>
</dbReference>
<feature type="chain" id="PRO_5035236537" evidence="2">
    <location>
        <begin position="27"/>
        <end position="399"/>
    </location>
</feature>
<sequence length="399" mass="44472">MYHGAQVPSLLTLCFTVGILCSSIFAQDGIGSTTTEPFLCPSGCICLSSKQVLCNTGGLKEIPTYLNQGIEDLSLSKNDFSTIESDAFKGLRYLRKLSLDSNNITVIKPFAFRGLTTLTDLSIQYTPLSYIGQYSFATLHNVTLILLAHNRIKYIEEFSFAGTSNIKLILLTNNPIVTIHSKAFSGLNNVERLIFPSGIRTIEPDAFNGLSNVGLLKLTFMDLTSLLPYTFRGLSYVQLLNIQESDLGTIKADAFTDSDHIDNLYILNNKIDFIEELKLTGDNAVGVFRFQGNHVLRSPRAKDTWLNVHSISAQNNYFSCDCLIHELLDSDFTNGSVQQFRKNNFCISPLEYNGSPMSEIDFDLIARCHDKVVQDNLGSSAPSFMRHFIIILSIFYAIQ</sequence>
<organism evidence="3 4">
    <name type="scientific">Cotesia typhae</name>
    <dbReference type="NCBI Taxonomy" id="2053667"/>
    <lineage>
        <taxon>Eukaryota</taxon>
        <taxon>Metazoa</taxon>
        <taxon>Ecdysozoa</taxon>
        <taxon>Arthropoda</taxon>
        <taxon>Hexapoda</taxon>
        <taxon>Insecta</taxon>
        <taxon>Pterygota</taxon>
        <taxon>Neoptera</taxon>
        <taxon>Endopterygota</taxon>
        <taxon>Hymenoptera</taxon>
        <taxon>Apocrita</taxon>
        <taxon>Ichneumonoidea</taxon>
        <taxon>Braconidae</taxon>
        <taxon>Microgastrinae</taxon>
        <taxon>Cotesia</taxon>
    </lineage>
</organism>
<dbReference type="InterPro" id="IPR003591">
    <property type="entry name" value="Leu-rich_rpt_typical-subtyp"/>
</dbReference>
<evidence type="ECO:0000256" key="1">
    <source>
        <dbReference type="ARBA" id="ARBA00022729"/>
    </source>
</evidence>
<dbReference type="Pfam" id="PF13306">
    <property type="entry name" value="LRR_5"/>
    <property type="match status" value="1"/>
</dbReference>
<reference evidence="3" key="1">
    <citation type="submission" date="2020-03" db="EMBL/GenBank/DDBJ databases">
        <authorList>
            <person name="Chebbi M.A."/>
            <person name="Drezen J.M."/>
        </authorList>
    </citation>
    <scope>NUCLEOTIDE SEQUENCE</scope>
    <source>
        <tissue evidence="3">Whole body</tissue>
    </source>
</reference>
<keyword evidence="1 2" id="KW-0732">Signal</keyword>